<name>A0ABY7H049_9BACT</name>
<gene>
    <name evidence="2" type="ORF">O0S08_41105</name>
</gene>
<reference evidence="2" key="1">
    <citation type="submission" date="2022-11" db="EMBL/GenBank/DDBJ databases">
        <title>Minimal conservation of predation-associated metabolite biosynthetic gene clusters underscores biosynthetic potential of Myxococcota including descriptions for ten novel species: Archangium lansinium sp. nov., Myxococcus landrumus sp. nov., Nannocystis bai.</title>
        <authorList>
            <person name="Ahearne A."/>
            <person name="Stevens C."/>
            <person name="Dowd S."/>
        </authorList>
    </citation>
    <scope>NUCLEOTIDE SEQUENCE</scope>
    <source>
        <strain evidence="2">Fl3</strain>
    </source>
</reference>
<sequence>MSRKRPSSMRSSATASSSASLASQPSSASAHHHRRILGAALGAFEAAAGLQLLGELGLQPGLPVRRGRQRVGVALERGEQRGEERRSQVARLPGLGVGGVAAGVGHVPVVLGAEEVEALVEGKVERRVGPHVEPLGRELVVQRRRLVEGDPQSAHALQLVHVEERRPLRRQAVERHLADDRRFTRAGLVVPQPRAVLELRGEQDLAGAVAGLHVRPHPLGALVHRHVERGEDVLDAARLRLAGLPGVEVGRLASGVIGARCQRRAHDGRQREGTSRIL</sequence>
<evidence type="ECO:0000313" key="2">
    <source>
        <dbReference type="EMBL" id="WAS92621.1"/>
    </source>
</evidence>
<dbReference type="Proteomes" id="UP001164459">
    <property type="component" value="Chromosome"/>
</dbReference>
<organism evidence="2 3">
    <name type="scientific">Nannocystis punicea</name>
    <dbReference type="NCBI Taxonomy" id="2995304"/>
    <lineage>
        <taxon>Bacteria</taxon>
        <taxon>Pseudomonadati</taxon>
        <taxon>Myxococcota</taxon>
        <taxon>Polyangia</taxon>
        <taxon>Nannocystales</taxon>
        <taxon>Nannocystaceae</taxon>
        <taxon>Nannocystis</taxon>
    </lineage>
</organism>
<accession>A0ABY7H049</accession>
<keyword evidence="3" id="KW-1185">Reference proteome</keyword>
<protein>
    <submittedName>
        <fullName evidence="2">Uncharacterized protein</fullName>
    </submittedName>
</protein>
<feature type="compositionally biased region" description="Low complexity" evidence="1">
    <location>
        <begin position="8"/>
        <end position="27"/>
    </location>
</feature>
<evidence type="ECO:0000313" key="3">
    <source>
        <dbReference type="Proteomes" id="UP001164459"/>
    </source>
</evidence>
<dbReference type="EMBL" id="CP114040">
    <property type="protein sequence ID" value="WAS92621.1"/>
    <property type="molecule type" value="Genomic_DNA"/>
</dbReference>
<dbReference type="RefSeq" id="WP_269034978.1">
    <property type="nucleotide sequence ID" value="NZ_CP114040.1"/>
</dbReference>
<proteinExistence type="predicted"/>
<evidence type="ECO:0000256" key="1">
    <source>
        <dbReference type="SAM" id="MobiDB-lite"/>
    </source>
</evidence>
<feature type="region of interest" description="Disordered" evidence="1">
    <location>
        <begin position="1"/>
        <end position="27"/>
    </location>
</feature>